<evidence type="ECO:0000313" key="3">
    <source>
        <dbReference type="Proteomes" id="UP000011717"/>
    </source>
</evidence>
<dbReference type="EMBL" id="AMRV01000005">
    <property type="protein sequence ID" value="EMD82821.1"/>
    <property type="molecule type" value="Genomic_DNA"/>
</dbReference>
<evidence type="ECO:0000313" key="2">
    <source>
        <dbReference type="EMBL" id="EMD82821.1"/>
    </source>
</evidence>
<dbReference type="OrthoDB" id="7277252at2"/>
<sequence>MNMIVRLLAGLTLWAAAFSLIYAMEGAACALEWHQLSFGPLNAARTLLVGLWILSLLALAYLSWSFWPRARMGGTLDRVAFGAALAGLAAAAYTGMPTATLSLCL</sequence>
<gene>
    <name evidence="2" type="ORF">C725_1861</name>
</gene>
<comment type="caution">
    <text evidence="2">The sequence shown here is derived from an EMBL/GenBank/DDBJ whole genome shotgun (WGS) entry which is preliminary data.</text>
</comment>
<evidence type="ECO:0000256" key="1">
    <source>
        <dbReference type="SAM" id="Phobius"/>
    </source>
</evidence>
<keyword evidence="1" id="KW-1133">Transmembrane helix</keyword>
<feature type="transmembrane region" description="Helical" evidence="1">
    <location>
        <begin position="79"/>
        <end position="96"/>
    </location>
</feature>
<name>M2TM59_9SPHN</name>
<protein>
    <submittedName>
        <fullName evidence="2">Uncharacterized protein</fullName>
    </submittedName>
</protein>
<accession>M2TM59</accession>
<keyword evidence="1" id="KW-0812">Transmembrane</keyword>
<feature type="transmembrane region" description="Helical" evidence="1">
    <location>
        <begin position="47"/>
        <end position="67"/>
    </location>
</feature>
<organism evidence="2 3">
    <name type="scientific">Pacificimonas flava</name>
    <dbReference type="NCBI Taxonomy" id="1234595"/>
    <lineage>
        <taxon>Bacteria</taxon>
        <taxon>Pseudomonadati</taxon>
        <taxon>Pseudomonadota</taxon>
        <taxon>Alphaproteobacteria</taxon>
        <taxon>Sphingomonadales</taxon>
        <taxon>Sphingosinicellaceae</taxon>
        <taxon>Pacificimonas</taxon>
    </lineage>
</organism>
<keyword evidence="1" id="KW-0472">Membrane</keyword>
<dbReference type="AlphaFoldDB" id="M2TM59"/>
<keyword evidence="3" id="KW-1185">Reference proteome</keyword>
<proteinExistence type="predicted"/>
<reference evidence="2 3" key="1">
    <citation type="journal article" date="2013" name="Genome Announc.">
        <title>Draft Genome Sequence of Strain JLT2015T, Belonging to the Family Sphingomonadaceae of the Alphaproteobacteria.</title>
        <authorList>
            <person name="Tang K."/>
            <person name="Liu K."/>
            <person name="Li S."/>
            <person name="Jiao N."/>
        </authorList>
    </citation>
    <scope>NUCLEOTIDE SEQUENCE [LARGE SCALE GENOMIC DNA]</scope>
    <source>
        <strain evidence="2 3">JLT2015</strain>
    </source>
</reference>
<dbReference type="Proteomes" id="UP000011717">
    <property type="component" value="Unassembled WGS sequence"/>
</dbReference>
<dbReference type="RefSeq" id="WP_008602155.1">
    <property type="nucleotide sequence ID" value="NZ_AMRV01000005.1"/>
</dbReference>